<evidence type="ECO:0000313" key="4">
    <source>
        <dbReference type="EMBL" id="KKQ37735.1"/>
    </source>
</evidence>
<dbReference type="GO" id="GO:0016757">
    <property type="term" value="F:glycosyltransferase activity"/>
    <property type="evidence" value="ECO:0007669"/>
    <property type="project" value="UniProtKB-KW"/>
</dbReference>
<protein>
    <submittedName>
        <fullName evidence="4">Putative glycosyltransferase</fullName>
    </submittedName>
</protein>
<dbReference type="Gene3D" id="3.90.550.10">
    <property type="entry name" value="Spore Coat Polysaccharide Biosynthesis Protein SpsA, Chain A"/>
    <property type="match status" value="1"/>
</dbReference>
<dbReference type="SUPFAM" id="SSF53448">
    <property type="entry name" value="Nucleotide-diphospho-sugar transferases"/>
    <property type="match status" value="1"/>
</dbReference>
<evidence type="ECO:0000256" key="1">
    <source>
        <dbReference type="ARBA" id="ARBA00006739"/>
    </source>
</evidence>
<accession>A0A0G0HGT0</accession>
<reference evidence="4 5" key="1">
    <citation type="journal article" date="2015" name="Nature">
        <title>rRNA introns, odd ribosomes, and small enigmatic genomes across a large radiation of phyla.</title>
        <authorList>
            <person name="Brown C.T."/>
            <person name="Hug L.A."/>
            <person name="Thomas B.C."/>
            <person name="Sharon I."/>
            <person name="Castelle C.J."/>
            <person name="Singh A."/>
            <person name="Wilkins M.J."/>
            <person name="Williams K.H."/>
            <person name="Banfield J.F."/>
        </authorList>
    </citation>
    <scope>NUCLEOTIDE SEQUENCE [LARGE SCALE GENOMIC DNA]</scope>
</reference>
<dbReference type="Pfam" id="PF13641">
    <property type="entry name" value="Glyco_tranf_2_3"/>
    <property type="match status" value="1"/>
</dbReference>
<proteinExistence type="inferred from homology"/>
<organism evidence="4 5">
    <name type="scientific">Candidatus Woesebacteria bacterium GW2011_GWA1_37_7</name>
    <dbReference type="NCBI Taxonomy" id="1618545"/>
    <lineage>
        <taxon>Bacteria</taxon>
        <taxon>Candidatus Woeseibacteriota</taxon>
    </lineage>
</organism>
<evidence type="ECO:0000256" key="2">
    <source>
        <dbReference type="ARBA" id="ARBA00022676"/>
    </source>
</evidence>
<evidence type="ECO:0000313" key="5">
    <source>
        <dbReference type="Proteomes" id="UP000034591"/>
    </source>
</evidence>
<dbReference type="Proteomes" id="UP000034591">
    <property type="component" value="Unassembled WGS sequence"/>
</dbReference>
<dbReference type="STRING" id="1618545.US53_C0010G0005"/>
<dbReference type="InterPro" id="IPR029044">
    <property type="entry name" value="Nucleotide-diphossugar_trans"/>
</dbReference>
<dbReference type="AlphaFoldDB" id="A0A0G0HGT0"/>
<name>A0A0G0HGT0_9BACT</name>
<evidence type="ECO:0000256" key="3">
    <source>
        <dbReference type="ARBA" id="ARBA00022679"/>
    </source>
</evidence>
<dbReference type="GO" id="GO:0016020">
    <property type="term" value="C:membrane"/>
    <property type="evidence" value="ECO:0007669"/>
    <property type="project" value="UniProtKB-SubCell"/>
</dbReference>
<comment type="caution">
    <text evidence="4">The sequence shown here is derived from an EMBL/GenBank/DDBJ whole genome shotgun (WGS) entry which is preliminary data.</text>
</comment>
<keyword evidence="3 4" id="KW-0808">Transferase</keyword>
<dbReference type="PANTHER" id="PTHR43179">
    <property type="entry name" value="RHAMNOSYLTRANSFERASE WBBL"/>
    <property type="match status" value="1"/>
</dbReference>
<dbReference type="CDD" id="cd04186">
    <property type="entry name" value="GT_2_like_c"/>
    <property type="match status" value="1"/>
</dbReference>
<dbReference type="PATRIC" id="fig|1618545.3.peg.168"/>
<gene>
    <name evidence="4" type="ORF">US53_C0010G0005</name>
</gene>
<dbReference type="EMBL" id="LBTI01000010">
    <property type="protein sequence ID" value="KKQ37735.1"/>
    <property type="molecule type" value="Genomic_DNA"/>
</dbReference>
<comment type="similarity">
    <text evidence="1">Belongs to the glycosyltransferase 2 family.</text>
</comment>
<sequence length="314" mass="36633">MKISIVVLNWNRKNDTIQCLESIAKLQVPDFKTPIQIIVVDNASTDNSQKEIKRALKVLNEKADFECELIINKKNLGFAEGNNVGIKHAINHDADYVLILNNDTVIDSKMVFALLECAKKHPKSGVISPKIYFAKGYEFRKERYKLRDLGNVIWYAGGAFDWNNIYGLNRGVDEVDKSQYDDVKELEFATGACMFVRATALKEVGLFDPKYYMYLEDVDLSVRLKKAGWKILYCPDAILWHKVAQSSQIGSELNDYFIIRNRLIFGMRYAKFRTRLALYRESQRLFWKGRYWQKRAVIDYYLRRFGRGSWNDKN</sequence>
<keyword evidence="2" id="KW-0328">Glycosyltransferase</keyword>
<dbReference type="PANTHER" id="PTHR43179:SF12">
    <property type="entry name" value="GALACTOFURANOSYLTRANSFERASE GLFT2"/>
    <property type="match status" value="1"/>
</dbReference>